<keyword evidence="1" id="KW-0597">Phosphoprotein</keyword>
<reference evidence="4 5" key="1">
    <citation type="submission" date="2016-03" db="EMBL/GenBank/DDBJ databases">
        <title>Niastella vici sp. nov., isolated from farmland soil.</title>
        <authorList>
            <person name="Chen L."/>
            <person name="Wang D."/>
            <person name="Yang S."/>
            <person name="Wang G."/>
        </authorList>
    </citation>
    <scope>NUCLEOTIDE SEQUENCE [LARGE SCALE GENOMIC DNA]</scope>
    <source>
        <strain evidence="4 5">DJ57</strain>
    </source>
</reference>
<name>A0A1V9FEX4_9BACT</name>
<accession>A0A1V9FEX4</accession>
<sequence length="234" mass="26422">MKPITCIIVDDEPQARKLMEAYVSQLPGWKIQQLCSNAIEAFEALQTYAVDVLFLDIRMPIITGIDFLKSLKTPPLVIFTTAYNKYAMDGYELNAVDYLLKPISLQRLMLAAQKVTERLQARLIGSNQAPQPVVNYFFVRHDNKLVKIDFADILFVEGMQNFVKIHTTAKTYVVTYTMKSMSALLPSADFIRVHKSYIVALAAINTVFGNTIEIGQTQIPIGTNYRLAFMGRIS</sequence>
<feature type="domain" description="Response regulatory" evidence="2">
    <location>
        <begin position="5"/>
        <end position="116"/>
    </location>
</feature>
<evidence type="ECO:0000259" key="2">
    <source>
        <dbReference type="PROSITE" id="PS50110"/>
    </source>
</evidence>
<protein>
    <recommendedName>
        <fullName evidence="6">DNA-binding response regulator</fullName>
    </recommendedName>
</protein>
<dbReference type="PROSITE" id="PS50930">
    <property type="entry name" value="HTH_LYTTR"/>
    <property type="match status" value="1"/>
</dbReference>
<dbReference type="OrthoDB" id="9787344at2"/>
<dbReference type="EMBL" id="LVYD01000124">
    <property type="protein sequence ID" value="OQP56827.1"/>
    <property type="molecule type" value="Genomic_DNA"/>
</dbReference>
<dbReference type="Pfam" id="PF04397">
    <property type="entry name" value="LytTR"/>
    <property type="match status" value="1"/>
</dbReference>
<dbReference type="InterPro" id="IPR007492">
    <property type="entry name" value="LytTR_DNA-bd_dom"/>
</dbReference>
<dbReference type="RefSeq" id="WP_081155790.1">
    <property type="nucleotide sequence ID" value="NZ_LVYD01000124.1"/>
</dbReference>
<evidence type="ECO:0000313" key="5">
    <source>
        <dbReference type="Proteomes" id="UP000192796"/>
    </source>
</evidence>
<dbReference type="SUPFAM" id="SSF52172">
    <property type="entry name" value="CheY-like"/>
    <property type="match status" value="1"/>
</dbReference>
<dbReference type="AlphaFoldDB" id="A0A1V9FEX4"/>
<dbReference type="GO" id="GO:0000156">
    <property type="term" value="F:phosphorelay response regulator activity"/>
    <property type="evidence" value="ECO:0007669"/>
    <property type="project" value="InterPro"/>
</dbReference>
<evidence type="ECO:0000256" key="1">
    <source>
        <dbReference type="PROSITE-ProRule" id="PRU00169"/>
    </source>
</evidence>
<feature type="domain" description="HTH LytTR-type" evidence="3">
    <location>
        <begin position="137"/>
        <end position="204"/>
    </location>
</feature>
<dbReference type="PANTHER" id="PTHR37299:SF1">
    <property type="entry name" value="STAGE 0 SPORULATION PROTEIN A HOMOLOG"/>
    <property type="match status" value="1"/>
</dbReference>
<dbReference type="Gene3D" id="2.40.50.1020">
    <property type="entry name" value="LytTr DNA-binding domain"/>
    <property type="match status" value="1"/>
</dbReference>
<proteinExistence type="predicted"/>
<feature type="modified residue" description="4-aspartylphosphate" evidence="1">
    <location>
        <position position="56"/>
    </location>
</feature>
<dbReference type="SMART" id="SM00850">
    <property type="entry name" value="LytTR"/>
    <property type="match status" value="1"/>
</dbReference>
<dbReference type="SMART" id="SM00448">
    <property type="entry name" value="REC"/>
    <property type="match status" value="1"/>
</dbReference>
<dbReference type="PANTHER" id="PTHR37299">
    <property type="entry name" value="TRANSCRIPTIONAL REGULATOR-RELATED"/>
    <property type="match status" value="1"/>
</dbReference>
<dbReference type="Proteomes" id="UP000192796">
    <property type="component" value="Unassembled WGS sequence"/>
</dbReference>
<dbReference type="PROSITE" id="PS50110">
    <property type="entry name" value="RESPONSE_REGULATORY"/>
    <property type="match status" value="1"/>
</dbReference>
<gene>
    <name evidence="4" type="ORF">A3860_09590</name>
</gene>
<dbReference type="GO" id="GO:0003677">
    <property type="term" value="F:DNA binding"/>
    <property type="evidence" value="ECO:0007669"/>
    <property type="project" value="InterPro"/>
</dbReference>
<comment type="caution">
    <text evidence="4">The sequence shown here is derived from an EMBL/GenBank/DDBJ whole genome shotgun (WGS) entry which is preliminary data.</text>
</comment>
<evidence type="ECO:0008006" key="6">
    <source>
        <dbReference type="Google" id="ProtNLM"/>
    </source>
</evidence>
<keyword evidence="5" id="KW-1185">Reference proteome</keyword>
<evidence type="ECO:0000313" key="4">
    <source>
        <dbReference type="EMBL" id="OQP56827.1"/>
    </source>
</evidence>
<dbReference type="InterPro" id="IPR001789">
    <property type="entry name" value="Sig_transdc_resp-reg_receiver"/>
</dbReference>
<dbReference type="InterPro" id="IPR011006">
    <property type="entry name" value="CheY-like_superfamily"/>
</dbReference>
<dbReference type="Pfam" id="PF00072">
    <property type="entry name" value="Response_reg"/>
    <property type="match status" value="1"/>
</dbReference>
<dbReference type="Gene3D" id="3.40.50.2300">
    <property type="match status" value="1"/>
</dbReference>
<organism evidence="4 5">
    <name type="scientific">Niastella vici</name>
    <dbReference type="NCBI Taxonomy" id="1703345"/>
    <lineage>
        <taxon>Bacteria</taxon>
        <taxon>Pseudomonadati</taxon>
        <taxon>Bacteroidota</taxon>
        <taxon>Chitinophagia</taxon>
        <taxon>Chitinophagales</taxon>
        <taxon>Chitinophagaceae</taxon>
        <taxon>Niastella</taxon>
    </lineage>
</organism>
<evidence type="ECO:0000259" key="3">
    <source>
        <dbReference type="PROSITE" id="PS50930"/>
    </source>
</evidence>
<dbReference type="STRING" id="1703345.A3860_09590"/>
<dbReference type="InterPro" id="IPR046947">
    <property type="entry name" value="LytR-like"/>
</dbReference>